<accession>A0A835MVW8</accession>
<name>A0A835MVW8_9ROSI</name>
<keyword evidence="2" id="KW-1185">Reference proteome</keyword>
<comment type="caution">
    <text evidence="1">The sequence shown here is derived from an EMBL/GenBank/DDBJ whole genome shotgun (WGS) entry which is preliminary data.</text>
</comment>
<evidence type="ECO:0000313" key="1">
    <source>
        <dbReference type="EMBL" id="KAF9679295.1"/>
    </source>
</evidence>
<dbReference type="Proteomes" id="UP000657918">
    <property type="component" value="Unassembled WGS sequence"/>
</dbReference>
<evidence type="ECO:0000313" key="2">
    <source>
        <dbReference type="Proteomes" id="UP000657918"/>
    </source>
</evidence>
<reference evidence="1 2" key="1">
    <citation type="submission" date="2020-10" db="EMBL/GenBank/DDBJ databases">
        <title>Plant Genome Project.</title>
        <authorList>
            <person name="Zhang R.-G."/>
        </authorList>
    </citation>
    <scope>NUCLEOTIDE SEQUENCE [LARGE SCALE GENOMIC DNA]</scope>
    <source>
        <strain evidence="1">FAFU-HL-1</strain>
        <tissue evidence="1">Leaf</tissue>
    </source>
</reference>
<gene>
    <name evidence="1" type="ORF">SADUNF_Sadunf06G0000100</name>
</gene>
<organism evidence="1 2">
    <name type="scientific">Salix dunnii</name>
    <dbReference type="NCBI Taxonomy" id="1413687"/>
    <lineage>
        <taxon>Eukaryota</taxon>
        <taxon>Viridiplantae</taxon>
        <taxon>Streptophyta</taxon>
        <taxon>Embryophyta</taxon>
        <taxon>Tracheophyta</taxon>
        <taxon>Spermatophyta</taxon>
        <taxon>Magnoliopsida</taxon>
        <taxon>eudicotyledons</taxon>
        <taxon>Gunneridae</taxon>
        <taxon>Pentapetalae</taxon>
        <taxon>rosids</taxon>
        <taxon>fabids</taxon>
        <taxon>Malpighiales</taxon>
        <taxon>Salicaceae</taxon>
        <taxon>Saliceae</taxon>
        <taxon>Salix</taxon>
    </lineage>
</organism>
<sequence>MDVVKTRSENNQTQKPQMSTWVDRVKVTEARTRFTLDPIPRSVKEGKLEIIADMLSDQSRKRLSVVASKVGRPLSCDEPTFCCTRLDYAQVFRIWGWGLGFRGGYNSRKRLSVVASKVGRPLSCDEPTFCCTRLDYARVFRIWGWGLGFRGGYNVCF</sequence>
<dbReference type="EMBL" id="JADGMS010000006">
    <property type="protein sequence ID" value="KAF9679295.1"/>
    <property type="molecule type" value="Genomic_DNA"/>
</dbReference>
<protein>
    <submittedName>
        <fullName evidence="1">Uncharacterized protein</fullName>
    </submittedName>
</protein>
<proteinExistence type="predicted"/>
<dbReference type="AlphaFoldDB" id="A0A835MVW8"/>
<dbReference type="OrthoDB" id="10595709at2759"/>